<keyword evidence="3" id="KW-1185">Reference proteome</keyword>
<feature type="compositionally biased region" description="Gly residues" evidence="1">
    <location>
        <begin position="55"/>
        <end position="74"/>
    </location>
</feature>
<dbReference type="AlphaFoldDB" id="A0A1Y5T114"/>
<dbReference type="RefSeq" id="WP_143535532.1">
    <property type="nucleotide sequence ID" value="NZ_FWFZ01000010.1"/>
</dbReference>
<evidence type="ECO:0000313" key="2">
    <source>
        <dbReference type="EMBL" id="SLN52988.1"/>
    </source>
</evidence>
<evidence type="ECO:0000256" key="1">
    <source>
        <dbReference type="SAM" id="MobiDB-lite"/>
    </source>
</evidence>
<evidence type="ECO:0000313" key="3">
    <source>
        <dbReference type="Proteomes" id="UP000193900"/>
    </source>
</evidence>
<sequence>MTETTRPRAVAARRMIGLTTAATTALVGLSAVAGSPDRGSWGAGDDRLTLAQASGEGGGVTGGEVEGEGEGGGMVDLDQGLQRDLSFMEGHIRAGLALYEEGDLQAAKTHMGHPIKEKYGAVSEPLAELGYSRLRDQIEAIAAATEAEAPFSEVQAAFDTARATIEEVRAEISPQDQMLGLAALLRVAGDEYTVAVNGGEISNLHEYQDSWGFVQVVEAELRQLTRNDDEALAAAGANGLDYLGQTEAAFGDLQGRGEIALDPSLLYVAAARVELEALGLS</sequence>
<feature type="region of interest" description="Disordered" evidence="1">
    <location>
        <begin position="51"/>
        <end position="76"/>
    </location>
</feature>
<name>A0A1Y5T114_9RHOB</name>
<protein>
    <submittedName>
        <fullName evidence="2">Uncharacterized protein</fullName>
    </submittedName>
</protein>
<dbReference type="OrthoDB" id="65747at2"/>
<organism evidence="2 3">
    <name type="scientific">Roseisalinus antarcticus</name>
    <dbReference type="NCBI Taxonomy" id="254357"/>
    <lineage>
        <taxon>Bacteria</taxon>
        <taxon>Pseudomonadati</taxon>
        <taxon>Pseudomonadota</taxon>
        <taxon>Alphaproteobacteria</taxon>
        <taxon>Rhodobacterales</taxon>
        <taxon>Roseobacteraceae</taxon>
        <taxon>Roseisalinus</taxon>
    </lineage>
</organism>
<dbReference type="EMBL" id="FWFZ01000010">
    <property type="protein sequence ID" value="SLN52988.1"/>
    <property type="molecule type" value="Genomic_DNA"/>
</dbReference>
<proteinExistence type="predicted"/>
<dbReference type="Proteomes" id="UP000193900">
    <property type="component" value="Unassembled WGS sequence"/>
</dbReference>
<gene>
    <name evidence="2" type="ORF">ROA7023_02340</name>
</gene>
<accession>A0A1Y5T114</accession>
<reference evidence="2 3" key="1">
    <citation type="submission" date="2017-03" db="EMBL/GenBank/DDBJ databases">
        <authorList>
            <person name="Afonso C.L."/>
            <person name="Miller P.J."/>
            <person name="Scott M.A."/>
            <person name="Spackman E."/>
            <person name="Goraichik I."/>
            <person name="Dimitrov K.M."/>
            <person name="Suarez D.L."/>
            <person name="Swayne D.E."/>
        </authorList>
    </citation>
    <scope>NUCLEOTIDE SEQUENCE [LARGE SCALE GENOMIC DNA]</scope>
    <source>
        <strain evidence="2 3">CECT 7023</strain>
    </source>
</reference>